<reference evidence="1 2" key="1">
    <citation type="submission" date="2016-01" db="EMBL/GenBank/DDBJ databases">
        <title>Complete genome sequence of a soil Actinobacterium, Isoptericola dokdonensis DS-3.</title>
        <authorList>
            <person name="Kwon S.-K."/>
            <person name="Kim J.F."/>
        </authorList>
    </citation>
    <scope>NUCLEOTIDE SEQUENCE [LARGE SCALE GENOMIC DNA]</scope>
    <source>
        <strain evidence="1 2">DS-3</strain>
    </source>
</reference>
<dbReference type="STRING" id="1300344.I598_1105"/>
<dbReference type="AlphaFoldDB" id="A0A161IGI5"/>
<dbReference type="KEGG" id="ido:I598_1105"/>
<evidence type="ECO:0000313" key="2">
    <source>
        <dbReference type="Proteomes" id="UP000076794"/>
    </source>
</evidence>
<gene>
    <name evidence="1" type="ORF">I598_1105</name>
</gene>
<organism evidence="1 2">
    <name type="scientific">Isoptericola dokdonensis DS-3</name>
    <dbReference type="NCBI Taxonomy" id="1300344"/>
    <lineage>
        <taxon>Bacteria</taxon>
        <taxon>Bacillati</taxon>
        <taxon>Actinomycetota</taxon>
        <taxon>Actinomycetes</taxon>
        <taxon>Micrococcales</taxon>
        <taxon>Promicromonosporaceae</taxon>
        <taxon>Isoptericola</taxon>
    </lineage>
</organism>
<proteinExistence type="predicted"/>
<protein>
    <submittedName>
        <fullName evidence="1">Uncharacterized protein</fullName>
    </submittedName>
</protein>
<evidence type="ECO:0000313" key="1">
    <source>
        <dbReference type="EMBL" id="ANC30674.1"/>
    </source>
</evidence>
<keyword evidence="2" id="KW-1185">Reference proteome</keyword>
<sequence>MVGVRRWIRRADRVEGFVVGIGARWVALAEVDGSVRFDGWTLLRLEDIQAVTVDPDPDSFTVKALRARSEWPPPSTDVELDDFRSAVATSAAMAPMTSIFVELDRPDICYIGAVVSVDADTLRLLEVDQQAQWHRKVRPIDASDVTRIDFGGAYEEALALVAGPPPKD</sequence>
<name>A0A161IGI5_9MICO</name>
<dbReference type="EMBL" id="CP014209">
    <property type="protein sequence ID" value="ANC30674.1"/>
    <property type="molecule type" value="Genomic_DNA"/>
</dbReference>
<accession>A0A161IGI5</accession>
<dbReference type="Proteomes" id="UP000076794">
    <property type="component" value="Chromosome"/>
</dbReference>
<dbReference type="PATRIC" id="fig|1300344.3.peg.1111"/>